<dbReference type="PANTHER" id="PTHR38471">
    <property type="entry name" value="FOUR HELIX BUNDLE PROTEIN"/>
    <property type="match status" value="1"/>
</dbReference>
<organism evidence="1 2">
    <name type="scientific">Candidatus Magasanikbacteria bacterium RIFOXYC2_FULL_40_16</name>
    <dbReference type="NCBI Taxonomy" id="1798703"/>
    <lineage>
        <taxon>Bacteria</taxon>
        <taxon>Candidatus Magasanikiibacteriota</taxon>
    </lineage>
</organism>
<dbReference type="SUPFAM" id="SSF158446">
    <property type="entry name" value="IVS-encoded protein-like"/>
    <property type="match status" value="1"/>
</dbReference>
<comment type="caution">
    <text evidence="1">The sequence shown here is derived from an EMBL/GenBank/DDBJ whole genome shotgun (WGS) entry which is preliminary data.</text>
</comment>
<dbReference type="Pfam" id="PF05635">
    <property type="entry name" value="23S_rRNA_IVP"/>
    <property type="match status" value="1"/>
</dbReference>
<accession>A0A1F6P2G9</accession>
<evidence type="ECO:0008006" key="3">
    <source>
        <dbReference type="Google" id="ProtNLM"/>
    </source>
</evidence>
<proteinExistence type="predicted"/>
<evidence type="ECO:0000313" key="2">
    <source>
        <dbReference type="Proteomes" id="UP000178895"/>
    </source>
</evidence>
<dbReference type="InterPro" id="IPR012657">
    <property type="entry name" value="23S_rRNA-intervening_sequence"/>
</dbReference>
<name>A0A1F6P2G9_9BACT</name>
<evidence type="ECO:0000313" key="1">
    <source>
        <dbReference type="EMBL" id="OGH90366.1"/>
    </source>
</evidence>
<protein>
    <recommendedName>
        <fullName evidence="3">Four helix bundle protein</fullName>
    </recommendedName>
</protein>
<dbReference type="Gene3D" id="1.20.1440.60">
    <property type="entry name" value="23S rRNA-intervening sequence"/>
    <property type="match status" value="1"/>
</dbReference>
<gene>
    <name evidence="1" type="ORF">A2469_01810</name>
</gene>
<reference evidence="1 2" key="1">
    <citation type="journal article" date="2016" name="Nat. Commun.">
        <title>Thousands of microbial genomes shed light on interconnected biogeochemical processes in an aquifer system.</title>
        <authorList>
            <person name="Anantharaman K."/>
            <person name="Brown C.T."/>
            <person name="Hug L.A."/>
            <person name="Sharon I."/>
            <person name="Castelle C.J."/>
            <person name="Probst A.J."/>
            <person name="Thomas B.C."/>
            <person name="Singh A."/>
            <person name="Wilkins M.J."/>
            <person name="Karaoz U."/>
            <person name="Brodie E.L."/>
            <person name="Williams K.H."/>
            <person name="Hubbard S.S."/>
            <person name="Banfield J.F."/>
        </authorList>
    </citation>
    <scope>NUCLEOTIDE SEQUENCE [LARGE SCALE GENOMIC DNA]</scope>
</reference>
<dbReference type="PANTHER" id="PTHR38471:SF2">
    <property type="entry name" value="FOUR HELIX BUNDLE PROTEIN"/>
    <property type="match status" value="1"/>
</dbReference>
<dbReference type="CDD" id="cd16377">
    <property type="entry name" value="23S_rRNA_IVP_like"/>
    <property type="match status" value="1"/>
</dbReference>
<dbReference type="Proteomes" id="UP000178895">
    <property type="component" value="Unassembled WGS sequence"/>
</dbReference>
<dbReference type="AlphaFoldDB" id="A0A1F6P2G9"/>
<dbReference type="EMBL" id="MFQY01000004">
    <property type="protein sequence ID" value="OGH90366.1"/>
    <property type="molecule type" value="Genomic_DNA"/>
</dbReference>
<sequence length="118" mass="13633">MEFGYEKLEVTKLSKDIIKKVYILTKNFPRDEIYGLTSQTRRASVSILLNIAEGGNKKSKKDYNRFVRISIGSLVEVDCAIKMAIELNYLGQDQYNEIEPIIKELYFKLIGLSKYLSK</sequence>
<dbReference type="NCBIfam" id="TIGR02436">
    <property type="entry name" value="four helix bundle protein"/>
    <property type="match status" value="1"/>
</dbReference>
<dbReference type="InterPro" id="IPR036583">
    <property type="entry name" value="23S_rRNA_IVS_sf"/>
</dbReference>